<name>A0ABP7AQ27_9ACTN</name>
<feature type="region of interest" description="Disordered" evidence="1">
    <location>
        <begin position="154"/>
        <end position="174"/>
    </location>
</feature>
<accession>A0ABP7AQ27</accession>
<protein>
    <submittedName>
        <fullName evidence="2">Uncharacterized protein</fullName>
    </submittedName>
</protein>
<proteinExistence type="predicted"/>
<reference evidence="3" key="1">
    <citation type="journal article" date="2019" name="Int. J. Syst. Evol. Microbiol.">
        <title>The Global Catalogue of Microorganisms (GCM) 10K type strain sequencing project: providing services to taxonomists for standard genome sequencing and annotation.</title>
        <authorList>
            <consortium name="The Broad Institute Genomics Platform"/>
            <consortium name="The Broad Institute Genome Sequencing Center for Infectious Disease"/>
            <person name="Wu L."/>
            <person name="Ma J."/>
        </authorList>
    </citation>
    <scope>NUCLEOTIDE SEQUENCE [LARGE SCALE GENOMIC DNA]</scope>
    <source>
        <strain evidence="3">JCM 16902</strain>
    </source>
</reference>
<evidence type="ECO:0000313" key="3">
    <source>
        <dbReference type="Proteomes" id="UP001501074"/>
    </source>
</evidence>
<organism evidence="2 3">
    <name type="scientific">Kineosporia mesophila</name>
    <dbReference type="NCBI Taxonomy" id="566012"/>
    <lineage>
        <taxon>Bacteria</taxon>
        <taxon>Bacillati</taxon>
        <taxon>Actinomycetota</taxon>
        <taxon>Actinomycetes</taxon>
        <taxon>Kineosporiales</taxon>
        <taxon>Kineosporiaceae</taxon>
        <taxon>Kineosporia</taxon>
    </lineage>
</organism>
<evidence type="ECO:0000256" key="1">
    <source>
        <dbReference type="SAM" id="MobiDB-lite"/>
    </source>
</evidence>
<sequence length="174" mass="18870">MAQEAPDGDTLRLSRPLKALLTGALLAITALFLAGTVHGSDRWWPFGPWRMYATSTAPSGPVGSTLIQVKEAGDDQWRPASLNPDTVGLNRAEVEGRMPQIQADPSMLGTLLESHARLLPDAPQWQAIRVVRSDVLLENGVRTGEVRESTLAVWPSSARTPEDDNPRTLEEAAP</sequence>
<gene>
    <name evidence="2" type="ORF">GCM10022223_66070</name>
</gene>
<dbReference type="Proteomes" id="UP001501074">
    <property type="component" value="Unassembled WGS sequence"/>
</dbReference>
<evidence type="ECO:0000313" key="2">
    <source>
        <dbReference type="EMBL" id="GAA3637933.1"/>
    </source>
</evidence>
<feature type="compositionally biased region" description="Basic and acidic residues" evidence="1">
    <location>
        <begin position="160"/>
        <end position="174"/>
    </location>
</feature>
<keyword evidence="3" id="KW-1185">Reference proteome</keyword>
<comment type="caution">
    <text evidence="2">The sequence shown here is derived from an EMBL/GenBank/DDBJ whole genome shotgun (WGS) entry which is preliminary data.</text>
</comment>
<dbReference type="EMBL" id="BAAAZO010000012">
    <property type="protein sequence ID" value="GAA3637933.1"/>
    <property type="molecule type" value="Genomic_DNA"/>
</dbReference>